<dbReference type="Proteomes" id="UP000271469">
    <property type="component" value="Chromosome"/>
</dbReference>
<dbReference type="RefSeq" id="WP_124710319.1">
    <property type="nucleotide sequence ID" value="NZ_CP033972.1"/>
</dbReference>
<dbReference type="OrthoDB" id="4478809at2"/>
<evidence type="ECO:0000313" key="2">
    <source>
        <dbReference type="EMBL" id="AZG48048.1"/>
    </source>
</evidence>
<feature type="transmembrane region" description="Helical" evidence="1">
    <location>
        <begin position="6"/>
        <end position="25"/>
    </location>
</feature>
<keyword evidence="3" id="KW-1185">Reference proteome</keyword>
<organism evidence="2 3">
    <name type="scientific">Gordonia insulae</name>
    <dbReference type="NCBI Taxonomy" id="2420509"/>
    <lineage>
        <taxon>Bacteria</taxon>
        <taxon>Bacillati</taxon>
        <taxon>Actinomycetota</taxon>
        <taxon>Actinomycetes</taxon>
        <taxon>Mycobacteriales</taxon>
        <taxon>Gordoniaceae</taxon>
        <taxon>Gordonia</taxon>
    </lineage>
</organism>
<sequence>MRSIDPFHALVLMALLFTCGAWCLARPGRLSAAVLIVVAGAWIVFNGPLEGATLVVISDRHGVTESDLLSVAGFAIAGWALWRTETSAGRRWAQRRRGRRRS</sequence>
<reference evidence="2 3" key="1">
    <citation type="submission" date="2018-11" db="EMBL/GenBank/DDBJ databases">
        <title>Gordonia insulae sp. nov., isolated from an island soil.</title>
        <authorList>
            <person name="Kim Y.S."/>
            <person name="Kim S.B."/>
        </authorList>
    </citation>
    <scope>NUCLEOTIDE SEQUENCE [LARGE SCALE GENOMIC DNA]</scope>
    <source>
        <strain evidence="2 3">MMS17-SY073</strain>
    </source>
</reference>
<keyword evidence="1" id="KW-0812">Transmembrane</keyword>
<evidence type="ECO:0000313" key="3">
    <source>
        <dbReference type="Proteomes" id="UP000271469"/>
    </source>
</evidence>
<dbReference type="KEGG" id="gom:D7316_04661"/>
<feature type="transmembrane region" description="Helical" evidence="1">
    <location>
        <begin position="32"/>
        <end position="57"/>
    </location>
</feature>
<name>A0A3G8JSY8_9ACTN</name>
<evidence type="ECO:0000256" key="1">
    <source>
        <dbReference type="SAM" id="Phobius"/>
    </source>
</evidence>
<proteinExistence type="predicted"/>
<gene>
    <name evidence="2" type="ORF">D7316_04661</name>
</gene>
<dbReference type="EMBL" id="CP033972">
    <property type="protein sequence ID" value="AZG48048.1"/>
    <property type="molecule type" value="Genomic_DNA"/>
</dbReference>
<keyword evidence="1" id="KW-1133">Transmembrane helix</keyword>
<dbReference type="AlphaFoldDB" id="A0A3G8JSY8"/>
<keyword evidence="1" id="KW-0472">Membrane</keyword>
<accession>A0A3G8JSY8</accession>
<protein>
    <submittedName>
        <fullName evidence="2">Uncharacterized protein</fullName>
    </submittedName>
</protein>